<protein>
    <submittedName>
        <fullName evidence="2">Uncharacterized protein</fullName>
    </submittedName>
</protein>
<evidence type="ECO:0000313" key="2">
    <source>
        <dbReference type="EMBL" id="ARU47609.1"/>
    </source>
</evidence>
<reference evidence="4" key="1">
    <citation type="submission" date="2017-05" db="EMBL/GenBank/DDBJ databases">
        <title>Dechlorination kinetics govern the competition between two new strains of the genus Sulfurospirillum.</title>
        <authorList>
            <person name="Buttet G.F."/>
            <person name="Murray A.M."/>
            <person name="Goris T."/>
            <person name="Burion M."/>
            <person name="Lin B."/>
            <person name="Rolle M."/>
            <person name="Maillard J."/>
        </authorList>
    </citation>
    <scope>NUCLEOTIDE SEQUENCE [LARGE SCALE GENOMIC DNA]</scope>
    <source>
        <strain evidence="4">SL2-1</strain>
    </source>
</reference>
<evidence type="ECO:0000313" key="3">
    <source>
        <dbReference type="EMBL" id="ATB68554.1"/>
    </source>
</evidence>
<sequence>MGILQWIVIGVLVYAIYYIINKYERKVDELTRLIELNRDEIDKNKQDIAKNSEKIAKASEGVAKNKEKLELNQTIIEKLK</sequence>
<dbReference type="RefSeq" id="WP_087437685.1">
    <property type="nucleotide sequence ID" value="NZ_CP021416.1"/>
</dbReference>
<keyword evidence="1" id="KW-1133">Transmembrane helix</keyword>
<reference evidence="3" key="3">
    <citation type="submission" date="2017-09" db="EMBL/GenBank/DDBJ databases">
        <authorList>
            <person name="Goris T."/>
        </authorList>
    </citation>
    <scope>NUCLEOTIDE SEQUENCE</scope>
    <source>
        <strain evidence="3">JPD-1</strain>
    </source>
</reference>
<evidence type="ECO:0000256" key="1">
    <source>
        <dbReference type="SAM" id="Phobius"/>
    </source>
</evidence>
<reference evidence="3" key="5">
    <citation type="journal article" date="2020" name="MicrobiologyOpen">
        <title>Tetrachloroethene respiration in Sulfurospirillum species is regulated by a two-component system as unraveled by comparative genomics, transcriptomics, and regulator binding studies.</title>
        <authorList>
            <person name="Esken J."/>
            <person name="Goris T."/>
            <person name="Gadkari J."/>
            <person name="Bischler T."/>
            <person name="Forstner K.U."/>
            <person name="Sharma C.M."/>
            <person name="Diekert G."/>
            <person name="Schubert T."/>
        </authorList>
    </citation>
    <scope>NUCLEOTIDE SEQUENCE</scope>
    <source>
        <strain evidence="3">JPD-1</strain>
    </source>
</reference>
<accession>A0A290HPJ6</accession>
<reference evidence="5" key="2">
    <citation type="submission" date="2017-09" db="EMBL/GenBank/DDBJ databases">
        <title>The complete genome of Sulfurospirillum sp. JPD-1.</title>
        <authorList>
            <person name="Goris T."/>
        </authorList>
    </citation>
    <scope>NUCLEOTIDE SEQUENCE [LARGE SCALE GENOMIC DNA]</scope>
    <source>
        <strain evidence="5">JPD-1</strain>
    </source>
</reference>
<keyword evidence="4" id="KW-1185">Reference proteome</keyword>
<evidence type="ECO:0000313" key="4">
    <source>
        <dbReference type="Proteomes" id="UP000196005"/>
    </source>
</evidence>
<dbReference type="KEGG" id="sulj:SJPD1_0426"/>
<dbReference type="Proteomes" id="UP000196005">
    <property type="component" value="Chromosome"/>
</dbReference>
<accession>A0A1Y0HHM0</accession>
<keyword evidence="1" id="KW-0812">Transmembrane</keyword>
<dbReference type="EMBL" id="CP021416">
    <property type="protein sequence ID" value="ARU47609.1"/>
    <property type="molecule type" value="Genomic_DNA"/>
</dbReference>
<dbReference type="KEGG" id="suls:Sdiek1_0427"/>
<reference evidence="2" key="4">
    <citation type="journal article" date="2018" name="FEMS Microbiol. Ecol.">
        <title>Coexistence of two distinct Sulfurospirillum populations respiring tetrachloroethene-genomic and kinetic considerations. .</title>
        <authorList>
            <person name="Buttet G.F."/>
            <person name="Murray A.M."/>
            <person name="Goris T."/>
            <person name="Burion M."/>
            <person name="Jin B."/>
            <person name="Rolle M."/>
            <person name="Holliger C."/>
            <person name="Maillard J."/>
        </authorList>
    </citation>
    <scope>NUCLEOTIDE SEQUENCE</scope>
    <source>
        <strain evidence="2">SL2-1</strain>
    </source>
</reference>
<feature type="transmembrane region" description="Helical" evidence="1">
    <location>
        <begin position="6"/>
        <end position="23"/>
    </location>
</feature>
<proteinExistence type="predicted"/>
<dbReference type="Gene3D" id="1.20.5.340">
    <property type="match status" value="1"/>
</dbReference>
<gene>
    <name evidence="2" type="ORF">Sdiek1_0427</name>
    <name evidence="3" type="ORF">SJPD1_0426</name>
</gene>
<dbReference type="OrthoDB" id="5340200at2"/>
<name>A0A1Y0HHM0_9BACT</name>
<dbReference type="EMBL" id="CP023275">
    <property type="protein sequence ID" value="ATB68554.1"/>
    <property type="molecule type" value="Genomic_DNA"/>
</dbReference>
<dbReference type="AlphaFoldDB" id="A0A1Y0HHM0"/>
<keyword evidence="1" id="KW-0472">Membrane</keyword>
<dbReference type="Proteomes" id="UP000217349">
    <property type="component" value="Chromosome"/>
</dbReference>
<organism evidence="2 4">
    <name type="scientific">Sulfurospirillum diekertiae</name>
    <dbReference type="NCBI Taxonomy" id="1854492"/>
    <lineage>
        <taxon>Bacteria</taxon>
        <taxon>Pseudomonadati</taxon>
        <taxon>Campylobacterota</taxon>
        <taxon>Epsilonproteobacteria</taxon>
        <taxon>Campylobacterales</taxon>
        <taxon>Sulfurospirillaceae</taxon>
        <taxon>Sulfurospirillum</taxon>
    </lineage>
</organism>
<evidence type="ECO:0000313" key="5">
    <source>
        <dbReference type="Proteomes" id="UP000217349"/>
    </source>
</evidence>